<evidence type="ECO:0000313" key="2">
    <source>
        <dbReference type="EnsemblPlants" id="MELO3C003752.2.1"/>
    </source>
</evidence>
<accession>A0A9I9CHP5</accession>
<evidence type="ECO:0000256" key="1">
    <source>
        <dbReference type="SAM" id="Phobius"/>
    </source>
</evidence>
<reference evidence="2" key="1">
    <citation type="submission" date="2023-03" db="UniProtKB">
        <authorList>
            <consortium name="EnsemblPlants"/>
        </authorList>
    </citation>
    <scope>IDENTIFICATION</scope>
</reference>
<dbReference type="AlphaFoldDB" id="A0A9I9CHP5"/>
<sequence>LPSPPLPAFYIYYKYQHFLSHLHSFSNPFSLHLHTMAIPKIIPCLVAMSLLVLCFVEADDMIVEELVHRGANYLQGRTCARGHVARAVHVAAACRRALPETMGLALATRN</sequence>
<dbReference type="Gramene" id="MELO3C003752.2.1">
    <property type="protein sequence ID" value="MELO3C003752.2.1"/>
    <property type="gene ID" value="MELO3C003752.2"/>
</dbReference>
<keyword evidence="1" id="KW-0472">Membrane</keyword>
<feature type="transmembrane region" description="Helical" evidence="1">
    <location>
        <begin position="37"/>
        <end position="56"/>
    </location>
</feature>
<protein>
    <submittedName>
        <fullName evidence="2">Uncharacterized protein</fullName>
    </submittedName>
</protein>
<organism evidence="2">
    <name type="scientific">Cucumis melo</name>
    <name type="common">Muskmelon</name>
    <dbReference type="NCBI Taxonomy" id="3656"/>
    <lineage>
        <taxon>Eukaryota</taxon>
        <taxon>Viridiplantae</taxon>
        <taxon>Streptophyta</taxon>
        <taxon>Embryophyta</taxon>
        <taxon>Tracheophyta</taxon>
        <taxon>Spermatophyta</taxon>
        <taxon>Magnoliopsida</taxon>
        <taxon>eudicotyledons</taxon>
        <taxon>Gunneridae</taxon>
        <taxon>Pentapetalae</taxon>
        <taxon>rosids</taxon>
        <taxon>fabids</taxon>
        <taxon>Cucurbitales</taxon>
        <taxon>Cucurbitaceae</taxon>
        <taxon>Benincaseae</taxon>
        <taxon>Cucumis</taxon>
    </lineage>
</organism>
<proteinExistence type="predicted"/>
<dbReference type="EnsemblPlants" id="MELO3C003752.2.1">
    <property type="protein sequence ID" value="MELO3C003752.2.1"/>
    <property type="gene ID" value="MELO3C003752.2"/>
</dbReference>
<name>A0A9I9CHP5_CUCME</name>
<keyword evidence="1" id="KW-1133">Transmembrane helix</keyword>
<keyword evidence="1" id="KW-0812">Transmembrane</keyword>